<keyword evidence="2" id="KW-0732">Signal</keyword>
<feature type="chain" id="PRO_5025357438" evidence="2">
    <location>
        <begin position="21"/>
        <end position="214"/>
    </location>
</feature>
<proteinExistence type="predicted"/>
<sequence>MLALTICCVPLQFFLPPTDARPMPVGRPTHPGPGGGPLGPVKQQSAERLAQGVEQGVRLGPDPELDAGQGPESGAQGRLLPSALAHPTLHQVAHRARSVHEEVVQVFGGKGLANRLQARQPSFGTLLRSSVDGLLEFVFKVVMQHSLLRFWVSNGAVTATARLRGAAQHARRVCVGLLVAGRRSQAGLAPATARGATCFGSPLSFGHLVPKSLF</sequence>
<feature type="region of interest" description="Disordered" evidence="1">
    <location>
        <begin position="18"/>
        <end position="78"/>
    </location>
</feature>
<accession>A0A6B0V3I4</accession>
<feature type="signal peptide" evidence="2">
    <location>
        <begin position="1"/>
        <end position="20"/>
    </location>
</feature>
<protein>
    <submittedName>
        <fullName evidence="3">Putative secreted protein</fullName>
    </submittedName>
</protein>
<evidence type="ECO:0000256" key="1">
    <source>
        <dbReference type="SAM" id="MobiDB-lite"/>
    </source>
</evidence>
<organism evidence="3">
    <name type="scientific">Ixodes ricinus</name>
    <name type="common">Common tick</name>
    <name type="synonym">Acarus ricinus</name>
    <dbReference type="NCBI Taxonomy" id="34613"/>
    <lineage>
        <taxon>Eukaryota</taxon>
        <taxon>Metazoa</taxon>
        <taxon>Ecdysozoa</taxon>
        <taxon>Arthropoda</taxon>
        <taxon>Chelicerata</taxon>
        <taxon>Arachnida</taxon>
        <taxon>Acari</taxon>
        <taxon>Parasitiformes</taxon>
        <taxon>Ixodida</taxon>
        <taxon>Ixodoidea</taxon>
        <taxon>Ixodidae</taxon>
        <taxon>Ixodinae</taxon>
        <taxon>Ixodes</taxon>
    </lineage>
</organism>
<dbReference type="EMBL" id="GIFC01014292">
    <property type="protein sequence ID" value="MXU96375.1"/>
    <property type="molecule type" value="Transcribed_RNA"/>
</dbReference>
<name>A0A6B0V3I4_IXORI</name>
<reference evidence="3" key="1">
    <citation type="submission" date="2019-12" db="EMBL/GenBank/DDBJ databases">
        <title>An insight into the sialome of adult female Ixodes ricinus ticks feeding for 6 days.</title>
        <authorList>
            <person name="Perner J."/>
            <person name="Ribeiro J.M.C."/>
        </authorList>
    </citation>
    <scope>NUCLEOTIDE SEQUENCE</scope>
    <source>
        <strain evidence="3">Semi-engorged</strain>
        <tissue evidence="3">Salivary glands</tissue>
    </source>
</reference>
<dbReference type="AlphaFoldDB" id="A0A6B0V3I4"/>
<evidence type="ECO:0000256" key="2">
    <source>
        <dbReference type="SAM" id="SignalP"/>
    </source>
</evidence>
<evidence type="ECO:0000313" key="3">
    <source>
        <dbReference type="EMBL" id="MXU96375.1"/>
    </source>
</evidence>